<reference evidence="3" key="1">
    <citation type="submission" date="2020-10" db="EMBL/GenBank/DDBJ databases">
        <authorList>
            <person name="Sedaghatjoo S."/>
        </authorList>
    </citation>
    <scope>NUCLEOTIDE SEQUENCE</scope>
    <source>
        <strain evidence="3">AZH3</strain>
    </source>
</reference>
<keyword evidence="2" id="KW-0732">Signal</keyword>
<keyword evidence="4" id="KW-1185">Reference proteome</keyword>
<feature type="chain" id="PRO_5047087742" evidence="2">
    <location>
        <begin position="22"/>
        <end position="378"/>
    </location>
</feature>
<comment type="caution">
    <text evidence="3">The sequence shown here is derived from an EMBL/GenBank/DDBJ whole genome shotgun (WGS) entry which is preliminary data.</text>
</comment>
<dbReference type="EMBL" id="CAJHJG010001255">
    <property type="protein sequence ID" value="CAD6910687.1"/>
    <property type="molecule type" value="Genomic_DNA"/>
</dbReference>
<evidence type="ECO:0000313" key="4">
    <source>
        <dbReference type="Proteomes" id="UP000836402"/>
    </source>
</evidence>
<evidence type="ECO:0000313" key="3">
    <source>
        <dbReference type="EMBL" id="CAD6910687.1"/>
    </source>
</evidence>
<feature type="region of interest" description="Disordered" evidence="1">
    <location>
        <begin position="23"/>
        <end position="56"/>
    </location>
</feature>
<evidence type="ECO:0000256" key="2">
    <source>
        <dbReference type="SAM" id="SignalP"/>
    </source>
</evidence>
<name>A0ABN7IM45_9BASI</name>
<gene>
    <name evidence="3" type="ORF">JKIAZH3_G3027</name>
</gene>
<proteinExistence type="predicted"/>
<feature type="compositionally biased region" description="Polar residues" evidence="1">
    <location>
        <begin position="24"/>
        <end position="33"/>
    </location>
</feature>
<protein>
    <submittedName>
        <fullName evidence="3">Uncharacterized protein</fullName>
    </submittedName>
</protein>
<sequence length="378" mass="38573">MRFLLSAVFVALSLGLVAVEAQPSGGNNSTIPTSKLFPAGERKQQKAHGKPTMEGGCGGAYPPSPFNYPAQPRTKGDCKTSGKTTKCTFAFPSSAYWNQTHVGINGIFTTPCKGTGSVVLIGGAGGMSYDQGAHAPGTKVTSAIRVFGRTAIEKHTTFVVQVGGQGETGFLDGNYYGGWPNGGHGFGDDSNDGSDYGNYYEYDGRDSVAKIKQLAIPAPPYYNIQSGGGGGGSTELIGCLTGKRLVVAAGGGGNGYSRSGGDVFNPDYYGRPATDGQVTTTWRGADVPAGVFSNTGGGGGGLFGGAAGTDGNGGYAGKSLGDTIVEAGGANGAAGSAVITFTCLNLDAVHSGDPIYYTNHHVLSAIDEEDESFRYTII</sequence>
<dbReference type="Proteomes" id="UP000836402">
    <property type="component" value="Unassembled WGS sequence"/>
</dbReference>
<evidence type="ECO:0000256" key="1">
    <source>
        <dbReference type="SAM" id="MobiDB-lite"/>
    </source>
</evidence>
<accession>A0ABN7IM45</accession>
<feature type="signal peptide" evidence="2">
    <location>
        <begin position="1"/>
        <end position="21"/>
    </location>
</feature>
<organism evidence="3 4">
    <name type="scientific">Tilletia caries</name>
    <name type="common">wheat bunt fungus</name>
    <dbReference type="NCBI Taxonomy" id="13290"/>
    <lineage>
        <taxon>Eukaryota</taxon>
        <taxon>Fungi</taxon>
        <taxon>Dikarya</taxon>
        <taxon>Basidiomycota</taxon>
        <taxon>Ustilaginomycotina</taxon>
        <taxon>Exobasidiomycetes</taxon>
        <taxon>Tilletiales</taxon>
        <taxon>Tilletiaceae</taxon>
        <taxon>Tilletia</taxon>
    </lineage>
</organism>